<feature type="transmembrane region" description="Helical" evidence="1">
    <location>
        <begin position="154"/>
        <end position="178"/>
    </location>
</feature>
<keyword evidence="1" id="KW-0472">Membrane</keyword>
<accession>A0A923T8S1</accession>
<evidence type="ECO:0000313" key="3">
    <source>
        <dbReference type="Proteomes" id="UP000650081"/>
    </source>
</evidence>
<dbReference type="EMBL" id="JACSIT010000142">
    <property type="protein sequence ID" value="MBC6995935.1"/>
    <property type="molecule type" value="Genomic_DNA"/>
</dbReference>
<organism evidence="2 3">
    <name type="scientific">Neolewinella lacunae</name>
    <dbReference type="NCBI Taxonomy" id="1517758"/>
    <lineage>
        <taxon>Bacteria</taxon>
        <taxon>Pseudomonadati</taxon>
        <taxon>Bacteroidota</taxon>
        <taxon>Saprospiria</taxon>
        <taxon>Saprospirales</taxon>
        <taxon>Lewinellaceae</taxon>
        <taxon>Neolewinella</taxon>
    </lineage>
</organism>
<keyword evidence="3" id="KW-1185">Reference proteome</keyword>
<comment type="caution">
    <text evidence="2">The sequence shown here is derived from an EMBL/GenBank/DDBJ whole genome shotgun (WGS) entry which is preliminary data.</text>
</comment>
<name>A0A923T8S1_9BACT</name>
<proteinExistence type="predicted"/>
<feature type="transmembrane region" description="Helical" evidence="1">
    <location>
        <begin position="184"/>
        <end position="209"/>
    </location>
</feature>
<protein>
    <submittedName>
        <fullName evidence="2">Uncharacterized protein</fullName>
    </submittedName>
</protein>
<dbReference type="Proteomes" id="UP000650081">
    <property type="component" value="Unassembled WGS sequence"/>
</dbReference>
<keyword evidence="1" id="KW-1133">Transmembrane helix</keyword>
<gene>
    <name evidence="2" type="ORF">H9S92_17335</name>
</gene>
<evidence type="ECO:0000313" key="2">
    <source>
        <dbReference type="EMBL" id="MBC6995935.1"/>
    </source>
</evidence>
<dbReference type="RefSeq" id="WP_187467962.1">
    <property type="nucleotide sequence ID" value="NZ_JACSIT010000142.1"/>
</dbReference>
<reference evidence="2" key="1">
    <citation type="submission" date="2020-08" db="EMBL/GenBank/DDBJ databases">
        <title>Lewinella bacteria from marine environments.</title>
        <authorList>
            <person name="Zhong Y."/>
        </authorList>
    </citation>
    <scope>NUCLEOTIDE SEQUENCE</scope>
    <source>
        <strain evidence="2">KCTC 42187</strain>
    </source>
</reference>
<evidence type="ECO:0000256" key="1">
    <source>
        <dbReference type="SAM" id="Phobius"/>
    </source>
</evidence>
<dbReference type="AlphaFoldDB" id="A0A923T8S1"/>
<keyword evidence="1" id="KW-0812">Transmembrane</keyword>
<sequence>MTKRANMPGHPQSQLYRQLRDVDPRDYHRTIRLYEEKEAEIGRLEVYEYFELTVHYANALFATGAYRQHLLMVDLVINACIRHNITAVAGVEGDVFQHLLFTKGVSAYRLGQHPVASHVIGELIRIDPYRPLPFRFLRTIFFSQQKKTLQAGRAIFLLCMLLTAAIITLDLLFIRHFYPALTPGFQLASATAFVGGLVLLALIYGLAYARAQRRAAQFRAAAKKKG</sequence>